<dbReference type="GO" id="GO:0046872">
    <property type="term" value="F:metal ion binding"/>
    <property type="evidence" value="ECO:0007669"/>
    <property type="project" value="UniProtKB-KW"/>
</dbReference>
<keyword evidence="5 13" id="KW-0812">Transmembrane</keyword>
<evidence type="ECO:0000256" key="12">
    <source>
        <dbReference type="ARBA" id="ARBA00056663"/>
    </source>
</evidence>
<feature type="topological domain" description="Extracellular" evidence="13">
    <location>
        <begin position="30"/>
        <end position="151"/>
    </location>
</feature>
<dbReference type="GO" id="GO:0005886">
    <property type="term" value="C:plasma membrane"/>
    <property type="evidence" value="ECO:0007669"/>
    <property type="project" value="UniProtKB-SubCell"/>
</dbReference>
<evidence type="ECO:0000256" key="8">
    <source>
        <dbReference type="ARBA" id="ARBA00022968"/>
    </source>
</evidence>
<keyword evidence="8 13" id="KW-0735">Signal-anchor</keyword>
<keyword evidence="4 13" id="KW-0349">Heme</keyword>
<feature type="binding site" description="covalent" evidence="13 14">
    <location>
        <position position="124"/>
    </location>
    <ligand>
        <name>heme</name>
        <dbReference type="ChEBI" id="CHEBI:30413"/>
    </ligand>
</feature>
<protein>
    <recommendedName>
        <fullName evidence="13">Cytochrome c-type biogenesis protein CcmE</fullName>
    </recommendedName>
    <alternativeName>
        <fullName evidence="13">Cytochrome c maturation protein E</fullName>
    </alternativeName>
    <alternativeName>
        <fullName evidence="13">Heme chaperone CcmE</fullName>
    </alternativeName>
</protein>
<dbReference type="Pfam" id="PF03100">
    <property type="entry name" value="CcmE"/>
    <property type="match status" value="1"/>
</dbReference>
<feature type="binding site" description="axial binding residue" evidence="13 14">
    <location>
        <position position="128"/>
    </location>
    <ligand>
        <name>heme</name>
        <dbReference type="ChEBI" id="CHEBI:30413"/>
    </ligand>
    <ligandPart>
        <name>Fe</name>
        <dbReference type="ChEBI" id="CHEBI:18248"/>
    </ligandPart>
</feature>
<evidence type="ECO:0000256" key="14">
    <source>
        <dbReference type="PIRSR" id="PIRSR604329-50"/>
    </source>
</evidence>
<dbReference type="GO" id="GO:0017003">
    <property type="term" value="P:protein-heme linkage"/>
    <property type="evidence" value="ECO:0007669"/>
    <property type="project" value="UniProtKB-UniRule"/>
</dbReference>
<evidence type="ECO:0000313" key="16">
    <source>
        <dbReference type="EMBL" id="WLD56967.1"/>
    </source>
</evidence>
<proteinExistence type="inferred from homology"/>
<dbReference type="NCBIfam" id="NF009731">
    <property type="entry name" value="PRK13254.1-5"/>
    <property type="match status" value="1"/>
</dbReference>
<evidence type="ECO:0000256" key="5">
    <source>
        <dbReference type="ARBA" id="ARBA00022692"/>
    </source>
</evidence>
<dbReference type="PANTHER" id="PTHR34128">
    <property type="entry name" value="CYTOCHROME C-TYPE BIOGENESIS PROTEIN CCME HOMOLOG, MITOCHONDRIAL"/>
    <property type="match status" value="1"/>
</dbReference>
<dbReference type="InterPro" id="IPR036127">
    <property type="entry name" value="CcmE-like_sf"/>
</dbReference>
<dbReference type="Gene3D" id="2.40.50.140">
    <property type="entry name" value="Nucleic acid-binding proteins"/>
    <property type="match status" value="1"/>
</dbReference>
<dbReference type="NCBIfam" id="NF009729">
    <property type="entry name" value="PRK13254.1-3"/>
    <property type="match status" value="1"/>
</dbReference>
<evidence type="ECO:0000256" key="15">
    <source>
        <dbReference type="SAM" id="Phobius"/>
    </source>
</evidence>
<dbReference type="FunFam" id="2.40.50.140:FF:000104">
    <property type="entry name" value="Cytochrome c-type biogenesis protein CcmE"/>
    <property type="match status" value="1"/>
</dbReference>
<keyword evidence="2 13" id="KW-1003">Cell membrane</keyword>
<evidence type="ECO:0000256" key="10">
    <source>
        <dbReference type="ARBA" id="ARBA00023004"/>
    </source>
</evidence>
<keyword evidence="6 13" id="KW-0479">Metal-binding</keyword>
<evidence type="ECO:0000256" key="4">
    <source>
        <dbReference type="ARBA" id="ARBA00022617"/>
    </source>
</evidence>
<evidence type="ECO:0000256" key="6">
    <source>
        <dbReference type="ARBA" id="ARBA00022723"/>
    </source>
</evidence>
<evidence type="ECO:0000256" key="3">
    <source>
        <dbReference type="ARBA" id="ARBA00022519"/>
    </source>
</evidence>
<dbReference type="InterPro" id="IPR004329">
    <property type="entry name" value="CcmE"/>
</dbReference>
<dbReference type="GO" id="GO:0017004">
    <property type="term" value="P:cytochrome complex assembly"/>
    <property type="evidence" value="ECO:0007669"/>
    <property type="project" value="UniProtKB-KW"/>
</dbReference>
<reference evidence="16" key="1">
    <citation type="submission" date="2022-07" db="EMBL/GenBank/DDBJ databases">
        <title>Complete genome sequence of Salinispirillum sp. LH10-3-1 capable of multiple carbohydrate inversion isolated from a soda lake.</title>
        <authorList>
            <person name="Liu J."/>
            <person name="Zhai Y."/>
            <person name="Zhang H."/>
            <person name="Yang H."/>
            <person name="Qu J."/>
            <person name="Li J."/>
        </authorList>
    </citation>
    <scope>NUCLEOTIDE SEQUENCE</scope>
    <source>
        <strain evidence="16">LH 10-3-1</strain>
    </source>
</reference>
<dbReference type="SUPFAM" id="SSF82093">
    <property type="entry name" value="Heme chaperone CcmE"/>
    <property type="match status" value="1"/>
</dbReference>
<organism evidence="16">
    <name type="scientific">Salinispirillum sp. LH 10-3-1</name>
    <dbReference type="NCBI Taxonomy" id="2952525"/>
    <lineage>
        <taxon>Bacteria</taxon>
        <taxon>Pseudomonadati</taxon>
        <taxon>Pseudomonadota</taxon>
        <taxon>Gammaproteobacteria</taxon>
        <taxon>Oceanospirillales</taxon>
        <taxon>Saccharospirillaceae</taxon>
        <taxon>Salinispirillum</taxon>
    </lineage>
</organism>
<evidence type="ECO:0000256" key="7">
    <source>
        <dbReference type="ARBA" id="ARBA00022748"/>
    </source>
</evidence>
<keyword evidence="11 13" id="KW-0472">Membrane</keyword>
<dbReference type="EMBL" id="CP101717">
    <property type="protein sequence ID" value="WLD56967.1"/>
    <property type="molecule type" value="Genomic_DNA"/>
</dbReference>
<gene>
    <name evidence="13 16" type="primary">ccmE</name>
    <name evidence="13" type="synonym">cycJ</name>
    <name evidence="16" type="ORF">NFC81_09510</name>
</gene>
<evidence type="ECO:0000256" key="13">
    <source>
        <dbReference type="HAMAP-Rule" id="MF_01959"/>
    </source>
</evidence>
<name>A0AB38YCT0_9GAMM</name>
<dbReference type="AlphaFoldDB" id="A0AB38YCT0"/>
<dbReference type="NCBIfam" id="NF009727">
    <property type="entry name" value="PRK13254.1-1"/>
    <property type="match status" value="1"/>
</dbReference>
<keyword evidence="7 13" id="KW-0201">Cytochrome c-type biogenesis</keyword>
<evidence type="ECO:0000256" key="2">
    <source>
        <dbReference type="ARBA" id="ARBA00022475"/>
    </source>
</evidence>
<keyword evidence="9 13" id="KW-1133">Transmembrane helix</keyword>
<keyword evidence="10 13" id="KW-0408">Iron</keyword>
<feature type="topological domain" description="Cytoplasmic" evidence="13">
    <location>
        <begin position="1"/>
        <end position="8"/>
    </location>
</feature>
<dbReference type="PANTHER" id="PTHR34128:SF2">
    <property type="entry name" value="CYTOCHROME C-TYPE BIOGENESIS PROTEIN CCME HOMOLOG, MITOCHONDRIAL"/>
    <property type="match status" value="1"/>
</dbReference>
<comment type="function">
    <text evidence="12 13">Heme chaperone required for the biogenesis of c-type cytochromes. Transiently binds heme delivered by CcmC and transfers the heme to apo-cytochromes in a process facilitated by CcmF and CcmH.</text>
</comment>
<comment type="subcellular location">
    <subcellularLocation>
        <location evidence="1">Cell inner membrane</location>
    </subcellularLocation>
    <subcellularLocation>
        <location evidence="13">Cell membrane</location>
        <topology evidence="13">Single-pass type II membrane protein</topology>
    </subcellularLocation>
</comment>
<dbReference type="RefSeq" id="WP_304994253.1">
    <property type="nucleotide sequence ID" value="NZ_CP101717.1"/>
</dbReference>
<keyword evidence="3" id="KW-0997">Cell inner membrane</keyword>
<evidence type="ECO:0000256" key="1">
    <source>
        <dbReference type="ARBA" id="ARBA00004533"/>
    </source>
</evidence>
<feature type="transmembrane region" description="Helical" evidence="15">
    <location>
        <begin position="9"/>
        <end position="29"/>
    </location>
</feature>
<dbReference type="HAMAP" id="MF_01959">
    <property type="entry name" value="CcmE"/>
    <property type="match status" value="1"/>
</dbReference>
<dbReference type="InterPro" id="IPR012340">
    <property type="entry name" value="NA-bd_OB-fold"/>
</dbReference>
<evidence type="ECO:0000256" key="9">
    <source>
        <dbReference type="ARBA" id="ARBA00022989"/>
    </source>
</evidence>
<evidence type="ECO:0000256" key="11">
    <source>
        <dbReference type="ARBA" id="ARBA00023136"/>
    </source>
</evidence>
<dbReference type="GO" id="GO:0020037">
    <property type="term" value="F:heme binding"/>
    <property type="evidence" value="ECO:0007669"/>
    <property type="project" value="InterPro"/>
</dbReference>
<comment type="similarity">
    <text evidence="13">Belongs to the CcmE/CycJ family.</text>
</comment>
<sequence>MNPARRQKLTLILIAVGLFSVAVILLLFANRHHVNLFFSPTEIAEGLAPVDQPIRAGGMVVVDSVRRDSDTLAVSFQVTDFLSEITMSYVGILPDLFREGQGVVAMGSVDADGIFRATEVLARHDENYMPPEVAAALKAAGHQLPTRPADY</sequence>
<accession>A0AB38YCT0</accession>